<dbReference type="GO" id="GO:0000272">
    <property type="term" value="P:polysaccharide catabolic process"/>
    <property type="evidence" value="ECO:0007669"/>
    <property type="project" value="UniProtKB-KW"/>
</dbReference>
<dbReference type="PRINTS" id="PR00736">
    <property type="entry name" value="GLHYDRLASE15"/>
</dbReference>
<dbReference type="GO" id="GO:0000324">
    <property type="term" value="C:fungal-type vacuole"/>
    <property type="evidence" value="ECO:0007669"/>
    <property type="project" value="TreeGrafter"/>
</dbReference>
<dbReference type="InterPro" id="IPR011613">
    <property type="entry name" value="GH15-like"/>
</dbReference>
<keyword evidence="5" id="KW-0119">Carbohydrate metabolism</keyword>
<accession>A0A4P9Y879</accession>
<name>A0A4P9Y879_9FUNG</name>
<dbReference type="SUPFAM" id="SSF48208">
    <property type="entry name" value="Six-hairpin glycosidases"/>
    <property type="match status" value="1"/>
</dbReference>
<evidence type="ECO:0000256" key="6">
    <source>
        <dbReference type="ARBA" id="ARBA00023295"/>
    </source>
</evidence>
<dbReference type="PANTHER" id="PTHR31616">
    <property type="entry name" value="TREHALASE"/>
    <property type="match status" value="1"/>
</dbReference>
<dbReference type="InterPro" id="IPR000165">
    <property type="entry name" value="Glucoamylase"/>
</dbReference>
<keyword evidence="4" id="KW-0378">Hydrolase</keyword>
<dbReference type="InterPro" id="IPR008928">
    <property type="entry name" value="6-hairpin_glycosidase_sf"/>
</dbReference>
<keyword evidence="7" id="KW-0624">Polysaccharide degradation</keyword>
<evidence type="ECO:0000313" key="9">
    <source>
        <dbReference type="EMBL" id="RKP14521.1"/>
    </source>
</evidence>
<dbReference type="OrthoDB" id="6123450at2759"/>
<comment type="similarity">
    <text evidence="2">Belongs to the glycosyl hydrolase 15 family.</text>
</comment>
<reference evidence="10" key="1">
    <citation type="journal article" date="2018" name="Nat. Microbiol.">
        <title>Leveraging single-cell genomics to expand the fungal tree of life.</title>
        <authorList>
            <person name="Ahrendt S.R."/>
            <person name="Quandt C.A."/>
            <person name="Ciobanu D."/>
            <person name="Clum A."/>
            <person name="Salamov A."/>
            <person name="Andreopoulos B."/>
            <person name="Cheng J.F."/>
            <person name="Woyke T."/>
            <person name="Pelin A."/>
            <person name="Henrissat B."/>
            <person name="Reynolds N.K."/>
            <person name="Benny G.L."/>
            <person name="Smith M.E."/>
            <person name="James T.Y."/>
            <person name="Grigoriev I.V."/>
        </authorList>
    </citation>
    <scope>NUCLEOTIDE SEQUENCE [LARGE SCALE GENOMIC DNA]</scope>
</reference>
<dbReference type="Proteomes" id="UP000267251">
    <property type="component" value="Unassembled WGS sequence"/>
</dbReference>
<proteinExistence type="inferred from homology"/>
<evidence type="ECO:0000256" key="3">
    <source>
        <dbReference type="ARBA" id="ARBA00012593"/>
    </source>
</evidence>
<dbReference type="EC" id="3.2.1.3" evidence="3"/>
<evidence type="ECO:0000256" key="7">
    <source>
        <dbReference type="ARBA" id="ARBA00023326"/>
    </source>
</evidence>
<evidence type="ECO:0000256" key="2">
    <source>
        <dbReference type="ARBA" id="ARBA00006188"/>
    </source>
</evidence>
<organism evidence="9 10">
    <name type="scientific">Piptocephalis cylindrospora</name>
    <dbReference type="NCBI Taxonomy" id="1907219"/>
    <lineage>
        <taxon>Eukaryota</taxon>
        <taxon>Fungi</taxon>
        <taxon>Fungi incertae sedis</taxon>
        <taxon>Zoopagomycota</taxon>
        <taxon>Zoopagomycotina</taxon>
        <taxon>Zoopagomycetes</taxon>
        <taxon>Zoopagales</taxon>
        <taxon>Piptocephalidaceae</taxon>
        <taxon>Piptocephalis</taxon>
    </lineage>
</organism>
<dbReference type="Pfam" id="PF00723">
    <property type="entry name" value="Glyco_hydro_15"/>
    <property type="match status" value="1"/>
</dbReference>
<evidence type="ECO:0000313" key="10">
    <source>
        <dbReference type="Proteomes" id="UP000267251"/>
    </source>
</evidence>
<dbReference type="Gene3D" id="1.50.10.10">
    <property type="match status" value="1"/>
</dbReference>
<dbReference type="GO" id="GO:0004339">
    <property type="term" value="F:glucan 1,4-alpha-glucosidase activity"/>
    <property type="evidence" value="ECO:0007669"/>
    <property type="project" value="UniProtKB-EC"/>
</dbReference>
<evidence type="ECO:0000259" key="8">
    <source>
        <dbReference type="Pfam" id="PF00723"/>
    </source>
</evidence>
<evidence type="ECO:0000256" key="5">
    <source>
        <dbReference type="ARBA" id="ARBA00023277"/>
    </source>
</evidence>
<dbReference type="PANTHER" id="PTHR31616:SF9">
    <property type="entry name" value="GLUCOAMYLASE, INTRACELLULAR SPORULATION-SPECIFIC"/>
    <property type="match status" value="1"/>
</dbReference>
<evidence type="ECO:0000256" key="1">
    <source>
        <dbReference type="ARBA" id="ARBA00001863"/>
    </source>
</evidence>
<evidence type="ECO:0000256" key="4">
    <source>
        <dbReference type="ARBA" id="ARBA00022801"/>
    </source>
</evidence>
<keyword evidence="10" id="KW-1185">Reference proteome</keyword>
<sequence length="452" mass="50934">MYNVSIRATLDAISPPGGAIGAIMASPSKNHPDYFYHWIRDSAVTMDALATLLNDARTPSERTEWIRVLGDCAAFSASLQRATGPFTSLGEPKWNMDGSPFTLDWGRPQNDGPASRASALTKFAQFLNHQYINTTHLYDPNNPNSRAAIQVDLEYVVRHWREPSYDIWEEVAGTHFYTLMAQRRALLDGALIAEKLEDFSSAARYTTQAKAMDPIIRTFWDPKLGYLRTTLNRTAGLDYKTSNLDVQVILASLHASLSHDAFMVPESDEIISTLVALIIRFTPLYPINRVREAPGAPGDALAPGIGRYPEDKYNGYDSKGQGNPWMLTTTAMAETLYRIRQAWQRAGRIPLTPATRRLLSYLSNQTDVEIVGMGEWDEIQKGKDPRWEGYLNALKDLGDAFLRRVRYHSPKDLAQSEQWNRHTGFQQGAPHLTWSHVSFLSAIRVRRHIVPL</sequence>
<keyword evidence="6 9" id="KW-0326">Glycosidase</keyword>
<comment type="catalytic activity">
    <reaction evidence="1">
        <text>Hydrolysis of terminal (1-&gt;4)-linked alpha-D-glucose residues successively from non-reducing ends of the chains with release of beta-D-glucose.</text>
        <dbReference type="EC" id="3.2.1.3"/>
    </reaction>
</comment>
<protein>
    <recommendedName>
        <fullName evidence="3">glucan 1,4-alpha-glucosidase</fullName>
        <ecNumber evidence="3">3.2.1.3</ecNumber>
    </recommendedName>
</protein>
<dbReference type="EMBL" id="KZ987824">
    <property type="protein sequence ID" value="RKP14521.1"/>
    <property type="molecule type" value="Genomic_DNA"/>
</dbReference>
<gene>
    <name evidence="9" type="ORF">BJ684DRAFT_8471</name>
</gene>
<dbReference type="InterPro" id="IPR012341">
    <property type="entry name" value="6hp_glycosidase-like_sf"/>
</dbReference>
<feature type="domain" description="GH15-like" evidence="8">
    <location>
        <begin position="17"/>
        <end position="443"/>
    </location>
</feature>
<dbReference type="AlphaFoldDB" id="A0A4P9Y879"/>